<dbReference type="Proteomes" id="UP000011623">
    <property type="component" value="Unassembled WGS sequence"/>
</dbReference>
<gene>
    <name evidence="1" type="ORF">C442_20016</name>
</gene>
<dbReference type="AlphaFoldDB" id="M0K445"/>
<reference evidence="1 2" key="1">
    <citation type="journal article" date="2014" name="PLoS Genet.">
        <title>Phylogenetically driven sequencing of extremely halophilic archaea reveals strategies for static and dynamic osmo-response.</title>
        <authorList>
            <person name="Becker E.A."/>
            <person name="Seitzer P.M."/>
            <person name="Tritt A."/>
            <person name="Larsen D."/>
            <person name="Krusor M."/>
            <person name="Yao A.I."/>
            <person name="Wu D."/>
            <person name="Madern D."/>
            <person name="Eisen J.A."/>
            <person name="Darling A.E."/>
            <person name="Facciotti M.T."/>
        </authorList>
    </citation>
    <scope>NUCLEOTIDE SEQUENCE [LARGE SCALE GENOMIC DNA]</scope>
    <source>
        <strain evidence="1 2">JCM 13557</strain>
    </source>
</reference>
<evidence type="ECO:0000313" key="2">
    <source>
        <dbReference type="Proteomes" id="UP000011623"/>
    </source>
</evidence>
<comment type="caution">
    <text evidence="1">The sequence shown here is derived from an EMBL/GenBank/DDBJ whole genome shotgun (WGS) entry which is preliminary data.</text>
</comment>
<accession>M0K445</accession>
<proteinExistence type="predicted"/>
<name>M0K445_9EURY</name>
<evidence type="ECO:0000313" key="1">
    <source>
        <dbReference type="EMBL" id="EMA14625.1"/>
    </source>
</evidence>
<protein>
    <submittedName>
        <fullName evidence="1">PNRC100 replication protein H-like protein</fullName>
    </submittedName>
</protein>
<sequence length="109" mass="11961">MDTTAYGPAFSDEMAVIAEVLYELGHWEIDYGGELTLAVTGRGDRFDEWLELHPDVRPVLSLVAHLQGTTLEKLTETGDTVRYQPLKSVVLGLDPDPTTTQTSLVNSAN</sequence>
<keyword evidence="2" id="KW-1185">Reference proteome</keyword>
<organism evidence="1 2">
    <name type="scientific">Haloarcula amylolytica JCM 13557</name>
    <dbReference type="NCBI Taxonomy" id="1227452"/>
    <lineage>
        <taxon>Archaea</taxon>
        <taxon>Methanobacteriati</taxon>
        <taxon>Methanobacteriota</taxon>
        <taxon>Stenosarchaea group</taxon>
        <taxon>Halobacteria</taxon>
        <taxon>Halobacteriales</taxon>
        <taxon>Haloarculaceae</taxon>
        <taxon>Haloarcula</taxon>
    </lineage>
</organism>
<dbReference type="PATRIC" id="fig|1227452.3.peg.3961"/>
<dbReference type="EMBL" id="AOLW01000063">
    <property type="protein sequence ID" value="EMA14625.1"/>
    <property type="molecule type" value="Genomic_DNA"/>
</dbReference>